<evidence type="ECO:0000256" key="2">
    <source>
        <dbReference type="ARBA" id="ARBA00023002"/>
    </source>
</evidence>
<proteinExistence type="inferred from homology"/>
<dbReference type="PANTHER" id="PTHR43544">
    <property type="entry name" value="SHORT-CHAIN DEHYDROGENASE/REDUCTASE"/>
    <property type="match status" value="1"/>
</dbReference>
<dbReference type="EMBL" id="JANFQO010000013">
    <property type="protein sequence ID" value="MCQ4165969.1"/>
    <property type="molecule type" value="Genomic_DNA"/>
</dbReference>
<protein>
    <submittedName>
        <fullName evidence="4">SDR family oxidoreductase</fullName>
    </submittedName>
</protein>
<dbReference type="CDD" id="cd05325">
    <property type="entry name" value="carb_red_sniffer_like_SDR_c"/>
    <property type="match status" value="1"/>
</dbReference>
<dbReference type="Proteomes" id="UP001165498">
    <property type="component" value="Unassembled WGS sequence"/>
</dbReference>
<dbReference type="SUPFAM" id="SSF51735">
    <property type="entry name" value="NAD(P)-binding Rossmann-fold domains"/>
    <property type="match status" value="1"/>
</dbReference>
<dbReference type="Gene3D" id="3.40.50.720">
    <property type="entry name" value="NAD(P)-binding Rossmann-like Domain"/>
    <property type="match status" value="1"/>
</dbReference>
<evidence type="ECO:0000313" key="5">
    <source>
        <dbReference type="Proteomes" id="UP001165498"/>
    </source>
</evidence>
<dbReference type="InterPro" id="IPR051468">
    <property type="entry name" value="Fungal_SecMetab_SDRs"/>
</dbReference>
<dbReference type="InterPro" id="IPR002347">
    <property type="entry name" value="SDR_fam"/>
</dbReference>
<evidence type="ECO:0000256" key="1">
    <source>
        <dbReference type="ARBA" id="ARBA00022857"/>
    </source>
</evidence>
<sequence>MPVAIVSGANRGLGLEMVQQLLQRGWRVIAACRDTGQGLRLTGLAGAHPGHLHVMPLDVTSERSIAAFVGEAGLVADRLDLLVNNAGLLVGGERFGAVEAKNLAASFAVNASGPLLLTQACAALLANAAAARVANISSVMGSIARAEVFRSPSYAMSKAALNMATRLLAAELAPRGIRVASFHPGWVQTDMGGPNATLDVEGAVSALLERILRLDAEGSGRFFGSEDEELPW</sequence>
<keyword evidence="1" id="KW-0521">NADP</keyword>
<evidence type="ECO:0000313" key="4">
    <source>
        <dbReference type="EMBL" id="MCQ4165969.1"/>
    </source>
</evidence>
<dbReference type="RefSeq" id="WP_255915157.1">
    <property type="nucleotide sequence ID" value="NZ_JANFQO010000013.1"/>
</dbReference>
<keyword evidence="2" id="KW-0560">Oxidoreductase</keyword>
<dbReference type="InterPro" id="IPR036291">
    <property type="entry name" value="NAD(P)-bd_dom_sf"/>
</dbReference>
<accession>A0ABT1QUL1</accession>
<name>A0ABT1QUL1_9GAMM</name>
<comment type="caution">
    <text evidence="4">The sequence shown here is derived from an EMBL/GenBank/DDBJ whole genome shotgun (WGS) entry which is preliminary data.</text>
</comment>
<dbReference type="PRINTS" id="PR00081">
    <property type="entry name" value="GDHRDH"/>
</dbReference>
<dbReference type="PRINTS" id="PR00080">
    <property type="entry name" value="SDRFAMILY"/>
</dbReference>
<evidence type="ECO:0000256" key="3">
    <source>
        <dbReference type="RuleBase" id="RU000363"/>
    </source>
</evidence>
<keyword evidence="5" id="KW-1185">Reference proteome</keyword>
<reference evidence="4" key="1">
    <citation type="submission" date="2022-07" db="EMBL/GenBank/DDBJ databases">
        <title>Tahibacter sp., a new gammaproteobacterium isolated from the silt sample collected at pig farm.</title>
        <authorList>
            <person name="Chen H."/>
        </authorList>
    </citation>
    <scope>NUCLEOTIDE SEQUENCE</scope>
    <source>
        <strain evidence="4">P2K</strain>
    </source>
</reference>
<gene>
    <name evidence="4" type="ORF">NM961_14705</name>
</gene>
<dbReference type="PANTHER" id="PTHR43544:SF7">
    <property type="entry name" value="NADB-LER2"/>
    <property type="match status" value="1"/>
</dbReference>
<organism evidence="4 5">
    <name type="scientific">Tahibacter harae</name>
    <dbReference type="NCBI Taxonomy" id="2963937"/>
    <lineage>
        <taxon>Bacteria</taxon>
        <taxon>Pseudomonadati</taxon>
        <taxon>Pseudomonadota</taxon>
        <taxon>Gammaproteobacteria</taxon>
        <taxon>Lysobacterales</taxon>
        <taxon>Rhodanobacteraceae</taxon>
        <taxon>Tahibacter</taxon>
    </lineage>
</organism>
<dbReference type="Pfam" id="PF00106">
    <property type="entry name" value="adh_short"/>
    <property type="match status" value="1"/>
</dbReference>
<comment type="similarity">
    <text evidence="3">Belongs to the short-chain dehydrogenases/reductases (SDR) family.</text>
</comment>